<reference evidence="2 3" key="1">
    <citation type="submission" date="2019-10" db="EMBL/GenBank/DDBJ databases">
        <title>Whole genome shotgun sequence of Streptomyces angustmyceticus NBRC 3934.</title>
        <authorList>
            <person name="Hosoyama A."/>
            <person name="Ichikawa N."/>
            <person name="Kimura A."/>
            <person name="Kitahashi Y."/>
            <person name="Komaki H."/>
            <person name="Uohara A."/>
        </authorList>
    </citation>
    <scope>NUCLEOTIDE SEQUENCE [LARGE SCALE GENOMIC DNA]</scope>
    <source>
        <strain evidence="2 3">NBRC 3934</strain>
    </source>
</reference>
<dbReference type="AlphaFoldDB" id="A0A5J4LMC5"/>
<feature type="region of interest" description="Disordered" evidence="1">
    <location>
        <begin position="31"/>
        <end position="71"/>
    </location>
</feature>
<dbReference type="GeneID" id="96752822"/>
<protein>
    <submittedName>
        <fullName evidence="2">Uncharacterized protein</fullName>
    </submittedName>
</protein>
<dbReference type="Proteomes" id="UP000325598">
    <property type="component" value="Unassembled WGS sequence"/>
</dbReference>
<organism evidence="2 3">
    <name type="scientific">Streptomyces angustmyceticus</name>
    <dbReference type="NCBI Taxonomy" id="285578"/>
    <lineage>
        <taxon>Bacteria</taxon>
        <taxon>Bacillati</taxon>
        <taxon>Actinomycetota</taxon>
        <taxon>Actinomycetes</taxon>
        <taxon>Kitasatosporales</taxon>
        <taxon>Streptomycetaceae</taxon>
        <taxon>Streptomyces</taxon>
    </lineage>
</organism>
<dbReference type="RefSeq" id="WP_223660079.1">
    <property type="nucleotide sequence ID" value="NZ_BLAG01000011.1"/>
</dbReference>
<feature type="compositionally biased region" description="Basic and acidic residues" evidence="1">
    <location>
        <begin position="35"/>
        <end position="45"/>
    </location>
</feature>
<comment type="caution">
    <text evidence="2">The sequence shown here is derived from an EMBL/GenBank/DDBJ whole genome shotgun (WGS) entry which is preliminary data.</text>
</comment>
<name>A0A5J4LMC5_9ACTN</name>
<evidence type="ECO:0000256" key="1">
    <source>
        <dbReference type="SAM" id="MobiDB-lite"/>
    </source>
</evidence>
<keyword evidence="3" id="KW-1185">Reference proteome</keyword>
<dbReference type="EMBL" id="BLAG01000011">
    <property type="protein sequence ID" value="GES31698.1"/>
    <property type="molecule type" value="Genomic_DNA"/>
</dbReference>
<gene>
    <name evidence="2" type="ORF">San01_41850</name>
</gene>
<sequence length="71" mass="7743">MQTLWTVVVLLALVGLGALFIARVNAQGTGRMPTHRYEDWKQSIRDRKHKPPDDGSGPEPPAPPDRAGGDP</sequence>
<accession>A0A5J4LMC5</accession>
<evidence type="ECO:0000313" key="2">
    <source>
        <dbReference type="EMBL" id="GES31698.1"/>
    </source>
</evidence>
<proteinExistence type="predicted"/>
<evidence type="ECO:0000313" key="3">
    <source>
        <dbReference type="Proteomes" id="UP000325598"/>
    </source>
</evidence>